<evidence type="ECO:0000256" key="2">
    <source>
        <dbReference type="ARBA" id="ARBA00022692"/>
    </source>
</evidence>
<organism evidence="6 7">
    <name type="scientific">Fructilactobacillus cliffordii</name>
    <dbReference type="NCBI Taxonomy" id="2940299"/>
    <lineage>
        <taxon>Bacteria</taxon>
        <taxon>Bacillati</taxon>
        <taxon>Bacillota</taxon>
        <taxon>Bacilli</taxon>
        <taxon>Lactobacillales</taxon>
        <taxon>Lactobacillaceae</taxon>
        <taxon>Fructilactobacillus</taxon>
    </lineage>
</organism>
<evidence type="ECO:0000256" key="4">
    <source>
        <dbReference type="ARBA" id="ARBA00023136"/>
    </source>
</evidence>
<evidence type="ECO:0000313" key="6">
    <source>
        <dbReference type="EMBL" id="USS89358.1"/>
    </source>
</evidence>
<keyword evidence="2 5" id="KW-0812">Transmembrane</keyword>
<feature type="transmembrane region" description="Helical" evidence="5">
    <location>
        <begin position="149"/>
        <end position="167"/>
    </location>
</feature>
<protein>
    <submittedName>
        <fullName evidence="6">Energy-coupling factor transporter transmembrane protein EcfT</fullName>
    </submittedName>
</protein>
<dbReference type="GO" id="GO:0005886">
    <property type="term" value="C:plasma membrane"/>
    <property type="evidence" value="ECO:0007669"/>
    <property type="project" value="TreeGrafter"/>
</dbReference>
<feature type="transmembrane region" description="Helical" evidence="5">
    <location>
        <begin position="108"/>
        <end position="128"/>
    </location>
</feature>
<keyword evidence="4 5" id="KW-0472">Membrane</keyword>
<dbReference type="PANTHER" id="PTHR33514">
    <property type="entry name" value="PROTEIN ABCI12, CHLOROPLASTIC"/>
    <property type="match status" value="1"/>
</dbReference>
<dbReference type="PANTHER" id="PTHR33514:SF13">
    <property type="entry name" value="PROTEIN ABCI12, CHLOROPLASTIC"/>
    <property type="match status" value="1"/>
</dbReference>
<evidence type="ECO:0000313" key="7">
    <source>
        <dbReference type="Proteomes" id="UP001055911"/>
    </source>
</evidence>
<evidence type="ECO:0000256" key="3">
    <source>
        <dbReference type="ARBA" id="ARBA00022989"/>
    </source>
</evidence>
<keyword evidence="7" id="KW-1185">Reference proteome</keyword>
<dbReference type="CDD" id="cd16914">
    <property type="entry name" value="EcfT"/>
    <property type="match status" value="1"/>
</dbReference>
<accession>A0A9Q8ZU57</accession>
<name>A0A9Q8ZU57_9LACO</name>
<evidence type="ECO:0000256" key="1">
    <source>
        <dbReference type="ARBA" id="ARBA00004141"/>
    </source>
</evidence>
<dbReference type="Pfam" id="PF02361">
    <property type="entry name" value="CbiQ"/>
    <property type="match status" value="1"/>
</dbReference>
<feature type="transmembrane region" description="Helical" evidence="5">
    <location>
        <begin position="44"/>
        <end position="65"/>
    </location>
</feature>
<keyword evidence="3 5" id="KW-1133">Transmembrane helix</keyword>
<dbReference type="AlphaFoldDB" id="A0A9Q8ZU57"/>
<evidence type="ECO:0000256" key="5">
    <source>
        <dbReference type="SAM" id="Phobius"/>
    </source>
</evidence>
<comment type="subcellular location">
    <subcellularLocation>
        <location evidence="1">Membrane</location>
        <topology evidence="1">Multi-pass membrane protein</topology>
    </subcellularLocation>
</comment>
<gene>
    <name evidence="6" type="ORF">M3M40_00695</name>
</gene>
<dbReference type="EMBL" id="CP097119">
    <property type="protein sequence ID" value="USS89358.1"/>
    <property type="molecule type" value="Genomic_DNA"/>
</dbReference>
<feature type="transmembrane region" description="Helical" evidence="5">
    <location>
        <begin position="241"/>
        <end position="262"/>
    </location>
</feature>
<feature type="transmembrane region" description="Helical" evidence="5">
    <location>
        <begin position="72"/>
        <end position="96"/>
    </location>
</feature>
<sequence length="265" mass="28891">MNHMVFGNYLPGHSLLHCLHPSGKIVGLVLLITWTLLANNWANYAVLTVMILALVKMAQVPFGMLFSSLRPFVWLIAFTVLIQLGFGHGGTTYWHWGPLNVTSVGVTTAGLIFVRFLLIIIVAMLLTVTTSPNAIAKGVETLLTPLKKLGVPVAMIGIMLSIALRFIPTLLSEMQTIMNAQRSRGVVFNGGSLWQRVKNVLSLIIPLLVSAFRHADNLADALGASGYDASQPRSSYYQYQWHLLDTLALVGVFLIGVLVVGLRGV</sequence>
<dbReference type="Proteomes" id="UP001055911">
    <property type="component" value="Chromosome"/>
</dbReference>
<reference evidence="6" key="1">
    <citation type="submission" date="2022-05" db="EMBL/GenBank/DDBJ databases">
        <authorList>
            <person name="Oliphant S.A."/>
            <person name="Watson-Haigh N.S."/>
            <person name="Sumby K.M."/>
            <person name="Gardner J.M."/>
            <person name="Jiranek V."/>
        </authorList>
    </citation>
    <scope>NUCLEOTIDE SEQUENCE</scope>
    <source>
        <strain evidence="6">KI4_B1</strain>
    </source>
</reference>
<dbReference type="RefSeq" id="WP_252766909.1">
    <property type="nucleotide sequence ID" value="NZ_CP097117.1"/>
</dbReference>
<feature type="transmembrane region" description="Helical" evidence="5">
    <location>
        <begin position="21"/>
        <end position="38"/>
    </location>
</feature>
<dbReference type="InterPro" id="IPR003339">
    <property type="entry name" value="ABC/ECF_trnsptr_transmembrane"/>
</dbReference>
<proteinExistence type="predicted"/>